<dbReference type="Pfam" id="PF10944">
    <property type="entry name" value="DUF2630"/>
    <property type="match status" value="1"/>
</dbReference>
<proteinExistence type="predicted"/>
<dbReference type="STRING" id="1144548.SAMN05443287_11242"/>
<evidence type="ECO:0008006" key="4">
    <source>
        <dbReference type="Google" id="ProtNLM"/>
    </source>
</evidence>
<evidence type="ECO:0000313" key="2">
    <source>
        <dbReference type="EMBL" id="SEJ97440.1"/>
    </source>
</evidence>
<gene>
    <name evidence="2" type="ORF">SAMN05443287_11242</name>
</gene>
<keyword evidence="3" id="KW-1185">Reference proteome</keyword>
<dbReference type="Proteomes" id="UP000198707">
    <property type="component" value="Unassembled WGS sequence"/>
</dbReference>
<evidence type="ECO:0000256" key="1">
    <source>
        <dbReference type="SAM" id="MobiDB-lite"/>
    </source>
</evidence>
<dbReference type="OrthoDB" id="7376174at2"/>
<dbReference type="InterPro" id="IPR020311">
    <property type="entry name" value="Uncharacterised_Rv0898c"/>
</dbReference>
<dbReference type="RefSeq" id="WP_092382490.1">
    <property type="nucleotide sequence ID" value="NZ_BOPI01000008.1"/>
</dbReference>
<organism evidence="2 3">
    <name type="scientific">Micromonospora phaseoli</name>
    <dbReference type="NCBI Taxonomy" id="1144548"/>
    <lineage>
        <taxon>Bacteria</taxon>
        <taxon>Bacillati</taxon>
        <taxon>Actinomycetota</taxon>
        <taxon>Actinomycetes</taxon>
        <taxon>Micromonosporales</taxon>
        <taxon>Micromonosporaceae</taxon>
        <taxon>Micromonospora</taxon>
    </lineage>
</organism>
<name>A0A1H7DE04_9ACTN</name>
<sequence length="82" mass="9558">MDDTTILSRISDLVDEEHRLRAQAQTTETGTDDDARTRLRELEESLDQCWDLLRRRRAARQAHGDPEAQGVRPVPEVERYLQ</sequence>
<dbReference type="EMBL" id="FNYV01000012">
    <property type="protein sequence ID" value="SEJ97440.1"/>
    <property type="molecule type" value="Genomic_DNA"/>
</dbReference>
<accession>A0A1H7DE04</accession>
<reference evidence="3" key="1">
    <citation type="submission" date="2016-10" db="EMBL/GenBank/DDBJ databases">
        <authorList>
            <person name="Varghese N."/>
            <person name="Submissions S."/>
        </authorList>
    </citation>
    <scope>NUCLEOTIDE SEQUENCE [LARGE SCALE GENOMIC DNA]</scope>
    <source>
        <strain evidence="3">CGMCC 4.7038</strain>
    </source>
</reference>
<dbReference type="AlphaFoldDB" id="A0A1H7DE04"/>
<evidence type="ECO:0000313" key="3">
    <source>
        <dbReference type="Proteomes" id="UP000198707"/>
    </source>
</evidence>
<feature type="region of interest" description="Disordered" evidence="1">
    <location>
        <begin position="59"/>
        <end position="82"/>
    </location>
</feature>
<protein>
    <recommendedName>
        <fullName evidence="4">DUF2630 domain-containing protein</fullName>
    </recommendedName>
</protein>